<dbReference type="InterPro" id="IPR004148">
    <property type="entry name" value="BAR_dom"/>
</dbReference>
<dbReference type="GO" id="GO:0008289">
    <property type="term" value="F:lipid binding"/>
    <property type="evidence" value="ECO:0007669"/>
    <property type="project" value="TreeGrafter"/>
</dbReference>
<dbReference type="GO" id="GO:1990528">
    <property type="term" value="C:Rvs161p-Rvs167p complex"/>
    <property type="evidence" value="ECO:0007669"/>
    <property type="project" value="TreeGrafter"/>
</dbReference>
<feature type="region of interest" description="Disordered" evidence="7">
    <location>
        <begin position="244"/>
        <end position="440"/>
    </location>
</feature>
<dbReference type="AlphaFoldDB" id="A0A2G8RXP6"/>
<dbReference type="PRINTS" id="PR00499">
    <property type="entry name" value="P67PHOX"/>
</dbReference>
<dbReference type="InterPro" id="IPR001452">
    <property type="entry name" value="SH3_domain"/>
</dbReference>
<keyword evidence="2 5" id="KW-0728">SH3 domain</keyword>
<feature type="region of interest" description="Disordered" evidence="7">
    <location>
        <begin position="585"/>
        <end position="680"/>
    </location>
</feature>
<dbReference type="PANTHER" id="PTHR47174:SF3">
    <property type="entry name" value="BRIDGING INTEGRATOR 3"/>
    <property type="match status" value="1"/>
</dbReference>
<dbReference type="SMART" id="SM00721">
    <property type="entry name" value="BAR"/>
    <property type="match status" value="1"/>
</dbReference>
<evidence type="ECO:0000256" key="4">
    <source>
        <dbReference type="ARBA" id="ARBA00023212"/>
    </source>
</evidence>
<gene>
    <name evidence="10" type="ORF">GSI_12041</name>
</gene>
<evidence type="ECO:0000259" key="9">
    <source>
        <dbReference type="PROSITE" id="PS51021"/>
    </source>
</evidence>
<evidence type="ECO:0000256" key="2">
    <source>
        <dbReference type="ARBA" id="ARBA00022443"/>
    </source>
</evidence>
<keyword evidence="11" id="KW-1185">Reference proteome</keyword>
<dbReference type="GO" id="GO:0051666">
    <property type="term" value="P:actin cortical patch localization"/>
    <property type="evidence" value="ECO:0007669"/>
    <property type="project" value="InterPro"/>
</dbReference>
<proteinExistence type="predicted"/>
<feature type="compositionally biased region" description="Low complexity" evidence="7">
    <location>
        <begin position="304"/>
        <end position="314"/>
    </location>
</feature>
<dbReference type="Pfam" id="PF00018">
    <property type="entry name" value="SH3_1"/>
    <property type="match status" value="1"/>
</dbReference>
<feature type="compositionally biased region" description="Acidic residues" evidence="7">
    <location>
        <begin position="278"/>
        <end position="288"/>
    </location>
</feature>
<dbReference type="GO" id="GO:0015629">
    <property type="term" value="C:actin cytoskeleton"/>
    <property type="evidence" value="ECO:0007669"/>
    <property type="project" value="TreeGrafter"/>
</dbReference>
<dbReference type="CDD" id="cd00174">
    <property type="entry name" value="SH3"/>
    <property type="match status" value="1"/>
</dbReference>
<dbReference type="PRINTS" id="PR00452">
    <property type="entry name" value="SH3DOMAIN"/>
</dbReference>
<dbReference type="GO" id="GO:0006897">
    <property type="term" value="P:endocytosis"/>
    <property type="evidence" value="ECO:0007669"/>
    <property type="project" value="InterPro"/>
</dbReference>
<feature type="coiled-coil region" evidence="6">
    <location>
        <begin position="128"/>
        <end position="204"/>
    </location>
</feature>
<feature type="domain" description="BAR" evidence="9">
    <location>
        <begin position="14"/>
        <end position="243"/>
    </location>
</feature>
<dbReference type="GO" id="GO:0031097">
    <property type="term" value="C:medial cortex"/>
    <property type="evidence" value="ECO:0007669"/>
    <property type="project" value="TreeGrafter"/>
</dbReference>
<accession>A0A2G8RXP6</accession>
<evidence type="ECO:0000313" key="11">
    <source>
        <dbReference type="Proteomes" id="UP000230002"/>
    </source>
</evidence>
<dbReference type="InterPro" id="IPR036028">
    <property type="entry name" value="SH3-like_dom_sf"/>
</dbReference>
<evidence type="ECO:0000259" key="8">
    <source>
        <dbReference type="PROSITE" id="PS50002"/>
    </source>
</evidence>
<dbReference type="Proteomes" id="UP000230002">
    <property type="component" value="Unassembled WGS sequence"/>
</dbReference>
<dbReference type="SUPFAM" id="SSF50044">
    <property type="entry name" value="SH3-domain"/>
    <property type="match status" value="1"/>
</dbReference>
<dbReference type="STRING" id="1077348.A0A2G8RXP6"/>
<dbReference type="EMBL" id="AYKW01000045">
    <property type="protein sequence ID" value="PIL26285.1"/>
    <property type="molecule type" value="Genomic_DNA"/>
</dbReference>
<evidence type="ECO:0000256" key="1">
    <source>
        <dbReference type="ARBA" id="ARBA00004245"/>
    </source>
</evidence>
<dbReference type="InterPro" id="IPR046982">
    <property type="entry name" value="BIN3/RVS161-like"/>
</dbReference>
<feature type="compositionally biased region" description="Basic and acidic residues" evidence="7">
    <location>
        <begin position="534"/>
        <end position="544"/>
    </location>
</feature>
<feature type="compositionally biased region" description="Low complexity" evidence="7">
    <location>
        <begin position="628"/>
        <end position="639"/>
    </location>
</feature>
<feature type="compositionally biased region" description="Basic and acidic residues" evidence="7">
    <location>
        <begin position="328"/>
        <end position="344"/>
    </location>
</feature>
<dbReference type="GO" id="GO:0097320">
    <property type="term" value="P:plasma membrane tubulation"/>
    <property type="evidence" value="ECO:0007669"/>
    <property type="project" value="TreeGrafter"/>
</dbReference>
<dbReference type="GO" id="GO:0043332">
    <property type="term" value="C:mating projection tip"/>
    <property type="evidence" value="ECO:0007669"/>
    <property type="project" value="TreeGrafter"/>
</dbReference>
<feature type="compositionally biased region" description="Basic and acidic residues" evidence="7">
    <location>
        <begin position="422"/>
        <end position="439"/>
    </location>
</feature>
<feature type="compositionally biased region" description="Pro residues" evidence="7">
    <location>
        <begin position="591"/>
        <end position="606"/>
    </location>
</feature>
<feature type="compositionally biased region" description="Acidic residues" evidence="7">
    <location>
        <begin position="381"/>
        <end position="390"/>
    </location>
</feature>
<dbReference type="OrthoDB" id="10263741at2759"/>
<dbReference type="Gene3D" id="1.20.1270.60">
    <property type="entry name" value="Arfaptin homology (AH) domain/BAR domain"/>
    <property type="match status" value="1"/>
</dbReference>
<comment type="caution">
    <text evidence="10">The sequence shown here is derived from an EMBL/GenBank/DDBJ whole genome shotgun (WGS) entry which is preliminary data.</text>
</comment>
<evidence type="ECO:0000313" key="10">
    <source>
        <dbReference type="EMBL" id="PIL26285.1"/>
    </source>
</evidence>
<dbReference type="FunFam" id="2.30.30.40:FF:000072">
    <property type="entry name" value="Unconventional Myosin IB"/>
    <property type="match status" value="1"/>
</dbReference>
<evidence type="ECO:0000256" key="7">
    <source>
        <dbReference type="SAM" id="MobiDB-lite"/>
    </source>
</evidence>
<dbReference type="InterPro" id="IPR027267">
    <property type="entry name" value="AH/BAR_dom_sf"/>
</dbReference>
<keyword evidence="4" id="KW-0206">Cytoskeleton</keyword>
<reference evidence="10 11" key="1">
    <citation type="journal article" date="2015" name="Sci. Rep.">
        <title>Chromosome-level genome map provides insights into diverse defense mechanisms in the medicinal fungus Ganoderma sinense.</title>
        <authorList>
            <person name="Zhu Y."/>
            <person name="Xu J."/>
            <person name="Sun C."/>
            <person name="Zhou S."/>
            <person name="Xu H."/>
            <person name="Nelson D.R."/>
            <person name="Qian J."/>
            <person name="Song J."/>
            <person name="Luo H."/>
            <person name="Xiang L."/>
            <person name="Li Y."/>
            <person name="Xu Z."/>
            <person name="Ji A."/>
            <person name="Wang L."/>
            <person name="Lu S."/>
            <person name="Hayward A."/>
            <person name="Sun W."/>
            <person name="Li X."/>
            <person name="Schwartz D.C."/>
            <person name="Wang Y."/>
            <person name="Chen S."/>
        </authorList>
    </citation>
    <scope>NUCLEOTIDE SEQUENCE [LARGE SCALE GENOMIC DNA]</scope>
    <source>
        <strain evidence="10 11">ZZ0214-1</strain>
    </source>
</reference>
<evidence type="ECO:0000256" key="5">
    <source>
        <dbReference type="PROSITE-ProRule" id="PRU00192"/>
    </source>
</evidence>
<dbReference type="Gene3D" id="2.30.30.40">
    <property type="entry name" value="SH3 Domains"/>
    <property type="match status" value="1"/>
</dbReference>
<keyword evidence="6" id="KW-0175">Coiled coil</keyword>
<dbReference type="PROSITE" id="PS51021">
    <property type="entry name" value="BAR"/>
    <property type="match status" value="1"/>
</dbReference>
<name>A0A2G8RXP6_9APHY</name>
<feature type="region of interest" description="Disordered" evidence="7">
    <location>
        <begin position="494"/>
        <end position="570"/>
    </location>
</feature>
<feature type="compositionally biased region" description="Polar residues" evidence="7">
    <location>
        <begin position="521"/>
        <end position="532"/>
    </location>
</feature>
<keyword evidence="3" id="KW-0963">Cytoplasm</keyword>
<comment type="subcellular location">
    <subcellularLocation>
        <location evidence="1">Cytoplasm</location>
        <location evidence="1">Cytoskeleton</location>
    </subcellularLocation>
</comment>
<dbReference type="PANTHER" id="PTHR47174">
    <property type="entry name" value="BRIDGING INTEGRATOR 3"/>
    <property type="match status" value="1"/>
</dbReference>
<dbReference type="Pfam" id="PF03114">
    <property type="entry name" value="BAR"/>
    <property type="match status" value="1"/>
</dbReference>
<dbReference type="SMART" id="SM00326">
    <property type="entry name" value="SH3"/>
    <property type="match status" value="1"/>
</dbReference>
<dbReference type="PROSITE" id="PS50002">
    <property type="entry name" value="SH3"/>
    <property type="match status" value="1"/>
</dbReference>
<evidence type="ECO:0000256" key="3">
    <source>
        <dbReference type="ARBA" id="ARBA00022490"/>
    </source>
</evidence>
<protein>
    <submittedName>
        <fullName evidence="10">Transporter</fullName>
    </submittedName>
</protein>
<evidence type="ECO:0000256" key="6">
    <source>
        <dbReference type="SAM" id="Coils"/>
    </source>
</evidence>
<feature type="domain" description="SH3" evidence="8">
    <location>
        <begin position="436"/>
        <end position="495"/>
    </location>
</feature>
<organism evidence="10 11">
    <name type="scientific">Ganoderma sinense ZZ0214-1</name>
    <dbReference type="NCBI Taxonomy" id="1077348"/>
    <lineage>
        <taxon>Eukaryota</taxon>
        <taxon>Fungi</taxon>
        <taxon>Dikarya</taxon>
        <taxon>Basidiomycota</taxon>
        <taxon>Agaricomycotina</taxon>
        <taxon>Agaricomycetes</taxon>
        <taxon>Polyporales</taxon>
        <taxon>Polyporaceae</taxon>
        <taxon>Ganoderma</taxon>
    </lineage>
</organism>
<feature type="compositionally biased region" description="Basic and acidic residues" evidence="7">
    <location>
        <begin position="363"/>
        <end position="380"/>
    </location>
</feature>
<sequence length="712" mass="79036">MASKQLGKLRQFVGEVIMSRDKTIQSDEFRELEHDVELRRQGLWRLDVASDDYRHYLLKKKPSEVTGTEDKMLAVDALGAVMIKHGEEFGEDSAYGQSLVNFGRAHCNIATFQESFAATFEETYIASVKQSEDEIKEYQMQRKKLESRRLTHDAAVTKLDKLKNAKKVQEKDREDAEDELDAAKARYEETLEDVRTRMFSIQENEVIQLRELTNFLDLEITFVQSCLDELQKVKAEWVDEDTMKNLGAPKARPPPRPVSASRTGSIRSTKATKKQVEEPVESSEDEEPTISRRKSVSRKKSDASSKPPSRAPSRASRKRADSTATTPSDKEEKEKEKTKPEKSSNRLSVAGGWGAMSSIIGRGKKDKEKDKDKNKEKFAELDSDESETDEFGVVKGHKHRSSIPGLPSASPKLPARLLKSFSNDKEKDSAKDKDKENRKRVVALHDFAAGSTDELSFKAGDQIDVVSEVLDGWWMGELDGKRGLFPTTYTEVINSSHSSLPPPLPYRPASSVTRARGLSNGAKNSTSSYSSLEDTEHPFGDHNSRKGKPGKAYEGSIQSSNFSDDDDSSSLMHVQRVDDTLSSKYITGLPAPAPAPASPSIPPPIPTRRDTTSGSAPKKAPPPPPPRRSTLSSSAASTPPRIPSRPATLRTQSSASSSYSTLAVTGTTGPDGLTYSPFDSPMEEKTRFDCREFKQNPFKPQGFCNNCFKLHY</sequence>
<dbReference type="SUPFAM" id="SSF103657">
    <property type="entry name" value="BAR/IMD domain-like"/>
    <property type="match status" value="1"/>
</dbReference>